<dbReference type="PANTHER" id="PTHR43669">
    <property type="entry name" value="5-KETO-D-GLUCONATE 5-REDUCTASE"/>
    <property type="match status" value="1"/>
</dbReference>
<dbReference type="Pfam" id="PF00106">
    <property type="entry name" value="adh_short"/>
    <property type="match status" value="1"/>
</dbReference>
<dbReference type="InterPro" id="IPR002347">
    <property type="entry name" value="SDR_fam"/>
</dbReference>
<organism evidence="3 4">
    <name type="scientific">Streptomyces formicae</name>
    <dbReference type="NCBI Taxonomy" id="1616117"/>
    <lineage>
        <taxon>Bacteria</taxon>
        <taxon>Bacillati</taxon>
        <taxon>Actinomycetota</taxon>
        <taxon>Actinomycetes</taxon>
        <taxon>Kitasatosporales</taxon>
        <taxon>Streptomycetaceae</taxon>
        <taxon>Streptomyces</taxon>
    </lineage>
</organism>
<evidence type="ECO:0000313" key="4">
    <source>
        <dbReference type="Proteomes" id="UP000221011"/>
    </source>
</evidence>
<dbReference type="Proteomes" id="UP000221011">
    <property type="component" value="Chromosome"/>
</dbReference>
<evidence type="ECO:0000313" key="3">
    <source>
        <dbReference type="EMBL" id="ATL29203.1"/>
    </source>
</evidence>
<dbReference type="SUPFAM" id="SSF51735">
    <property type="entry name" value="NAD(P)-binding Rossmann-fold domains"/>
    <property type="match status" value="1"/>
</dbReference>
<dbReference type="PRINTS" id="PR00081">
    <property type="entry name" value="GDHRDH"/>
</dbReference>
<evidence type="ECO:0000256" key="2">
    <source>
        <dbReference type="ARBA" id="ARBA00023002"/>
    </source>
</evidence>
<accession>A0A291QCL2</accession>
<keyword evidence="4" id="KW-1185">Reference proteome</keyword>
<protein>
    <submittedName>
        <fullName evidence="3">Putative oxidoreductase protein</fullName>
    </submittedName>
</protein>
<dbReference type="GO" id="GO:0016491">
    <property type="term" value="F:oxidoreductase activity"/>
    <property type="evidence" value="ECO:0007669"/>
    <property type="project" value="UniProtKB-KW"/>
</dbReference>
<dbReference type="Gene3D" id="3.40.50.720">
    <property type="entry name" value="NAD(P)-binding Rossmann-like Domain"/>
    <property type="match status" value="1"/>
</dbReference>
<name>A0A291QCL2_9ACTN</name>
<dbReference type="EMBL" id="CP022685">
    <property type="protein sequence ID" value="ATL29203.1"/>
    <property type="molecule type" value="Genomic_DNA"/>
</dbReference>
<dbReference type="KEGG" id="sfk:KY5_4185"/>
<evidence type="ECO:0000256" key="1">
    <source>
        <dbReference type="ARBA" id="ARBA00006484"/>
    </source>
</evidence>
<comment type="similarity">
    <text evidence="1">Belongs to the short-chain dehydrogenases/reductases (SDR) family.</text>
</comment>
<dbReference type="PANTHER" id="PTHR43669:SF3">
    <property type="entry name" value="ALCOHOL DEHYDROGENASE, PUTATIVE (AFU_ORTHOLOGUE AFUA_3G03445)-RELATED"/>
    <property type="match status" value="1"/>
</dbReference>
<dbReference type="AlphaFoldDB" id="A0A291QCL2"/>
<dbReference type="RefSeq" id="WP_098243743.1">
    <property type="nucleotide sequence ID" value="NZ_CP022685.1"/>
</dbReference>
<gene>
    <name evidence="3" type="ORF">KY5_4185</name>
</gene>
<proteinExistence type="inferred from homology"/>
<dbReference type="InterPro" id="IPR036291">
    <property type="entry name" value="NAD(P)-bd_dom_sf"/>
</dbReference>
<keyword evidence="2" id="KW-0560">Oxidoreductase</keyword>
<reference evidence="3 4" key="1">
    <citation type="submission" date="2017-08" db="EMBL/GenBank/DDBJ databases">
        <title>Complete Genome Sequence of Streptomyces formicae KY5, the formicamycin producer.</title>
        <authorList>
            <person name="Holmes N.A."/>
            <person name="Devine R."/>
            <person name="Qin Z."/>
            <person name="Seipke R.F."/>
            <person name="Wilkinson B."/>
            <person name="Hutchings M.I."/>
        </authorList>
    </citation>
    <scope>NUCLEOTIDE SEQUENCE [LARGE SCALE GENOMIC DNA]</scope>
    <source>
        <strain evidence="3 4">KY5</strain>
    </source>
</reference>
<sequence length="165" mass="16347">MPKYAGRKAVVVGGADGLGLAIAKRLVEGGAEVLVTGGPASDLAEAAAEVGPAAHVIGCETADPAAVAALGPAVAGRLGGIDHLFVHAENGLPPAAPPGLLRLLREGGSVVLTASSADPAVNSLAPLVRCRGSADEAARTALRLAAETSRTHPDSLTSLTRTERI</sequence>